<name>A0AAE0ALN2_9ROSI</name>
<sequence length="89" mass="10731">MLEACRSDKILRCSILDENHQKEDLSFEMEEMEPQTLTKQIVGQHIHLQRSRLLTKPPSATKQIVTRSHHLRRRWRREEDRRARKSRSS</sequence>
<dbReference type="AlphaFoldDB" id="A0AAE0ALN2"/>
<keyword evidence="3" id="KW-1185">Reference proteome</keyword>
<protein>
    <submittedName>
        <fullName evidence="2">Uncharacterized protein</fullName>
    </submittedName>
</protein>
<evidence type="ECO:0000313" key="3">
    <source>
        <dbReference type="Proteomes" id="UP001281410"/>
    </source>
</evidence>
<reference evidence="2" key="1">
    <citation type="journal article" date="2023" name="Plant J.">
        <title>Genome sequences and population genomics provide insights into the demographic history, inbreeding, and mutation load of two 'living fossil' tree species of Dipteronia.</title>
        <authorList>
            <person name="Feng Y."/>
            <person name="Comes H.P."/>
            <person name="Chen J."/>
            <person name="Zhu S."/>
            <person name="Lu R."/>
            <person name="Zhang X."/>
            <person name="Li P."/>
            <person name="Qiu J."/>
            <person name="Olsen K.M."/>
            <person name="Qiu Y."/>
        </authorList>
    </citation>
    <scope>NUCLEOTIDE SEQUENCE</scope>
    <source>
        <strain evidence="2">NBL</strain>
    </source>
</reference>
<evidence type="ECO:0000256" key="1">
    <source>
        <dbReference type="SAM" id="MobiDB-lite"/>
    </source>
</evidence>
<dbReference type="EMBL" id="JANJYJ010000004">
    <property type="protein sequence ID" value="KAK3220113.1"/>
    <property type="molecule type" value="Genomic_DNA"/>
</dbReference>
<organism evidence="2 3">
    <name type="scientific">Dipteronia sinensis</name>
    <dbReference type="NCBI Taxonomy" id="43782"/>
    <lineage>
        <taxon>Eukaryota</taxon>
        <taxon>Viridiplantae</taxon>
        <taxon>Streptophyta</taxon>
        <taxon>Embryophyta</taxon>
        <taxon>Tracheophyta</taxon>
        <taxon>Spermatophyta</taxon>
        <taxon>Magnoliopsida</taxon>
        <taxon>eudicotyledons</taxon>
        <taxon>Gunneridae</taxon>
        <taxon>Pentapetalae</taxon>
        <taxon>rosids</taxon>
        <taxon>malvids</taxon>
        <taxon>Sapindales</taxon>
        <taxon>Sapindaceae</taxon>
        <taxon>Hippocastanoideae</taxon>
        <taxon>Acereae</taxon>
        <taxon>Dipteronia</taxon>
    </lineage>
</organism>
<comment type="caution">
    <text evidence="2">The sequence shown here is derived from an EMBL/GenBank/DDBJ whole genome shotgun (WGS) entry which is preliminary data.</text>
</comment>
<dbReference type="Proteomes" id="UP001281410">
    <property type="component" value="Unassembled WGS sequence"/>
</dbReference>
<accession>A0AAE0ALN2</accession>
<feature type="region of interest" description="Disordered" evidence="1">
    <location>
        <begin position="58"/>
        <end position="89"/>
    </location>
</feature>
<gene>
    <name evidence="2" type="ORF">Dsin_014083</name>
</gene>
<evidence type="ECO:0000313" key="2">
    <source>
        <dbReference type="EMBL" id="KAK3220113.1"/>
    </source>
</evidence>
<proteinExistence type="predicted"/>